<keyword evidence="3" id="KW-1185">Reference proteome</keyword>
<evidence type="ECO:0000256" key="1">
    <source>
        <dbReference type="SAM" id="MobiDB-lite"/>
    </source>
</evidence>
<gene>
    <name evidence="4" type="primary">LOC107219559</name>
</gene>
<evidence type="ECO:0000313" key="4">
    <source>
        <dbReference type="RefSeq" id="XP_046599528.1"/>
    </source>
</evidence>
<dbReference type="GeneID" id="107219559"/>
<feature type="domain" description="Protein inscuteable homologue C-terminal" evidence="2">
    <location>
        <begin position="209"/>
        <end position="506"/>
    </location>
</feature>
<organism evidence="3 4">
    <name type="scientific">Neodiprion lecontei</name>
    <name type="common">Redheaded pine sawfly</name>
    <dbReference type="NCBI Taxonomy" id="441921"/>
    <lineage>
        <taxon>Eukaryota</taxon>
        <taxon>Metazoa</taxon>
        <taxon>Ecdysozoa</taxon>
        <taxon>Arthropoda</taxon>
        <taxon>Hexapoda</taxon>
        <taxon>Insecta</taxon>
        <taxon>Pterygota</taxon>
        <taxon>Neoptera</taxon>
        <taxon>Endopterygota</taxon>
        <taxon>Hymenoptera</taxon>
        <taxon>Tenthredinoidea</taxon>
        <taxon>Diprionidae</taxon>
        <taxon>Diprioninae</taxon>
        <taxon>Neodiprion</taxon>
    </lineage>
</organism>
<evidence type="ECO:0000313" key="3">
    <source>
        <dbReference type="Proteomes" id="UP000829291"/>
    </source>
</evidence>
<feature type="region of interest" description="Disordered" evidence="1">
    <location>
        <begin position="48"/>
        <end position="74"/>
    </location>
</feature>
<dbReference type="InterPro" id="IPR016024">
    <property type="entry name" value="ARM-type_fold"/>
</dbReference>
<dbReference type="PANTHER" id="PTHR21386">
    <property type="entry name" value="INSCUTEABLE"/>
    <property type="match status" value="1"/>
</dbReference>
<dbReference type="Pfam" id="PF19427">
    <property type="entry name" value="Insc_C"/>
    <property type="match status" value="1"/>
</dbReference>
<name>A0ABM3GH03_NEOLC</name>
<dbReference type="Gene3D" id="1.25.10.10">
    <property type="entry name" value="Leucine-rich Repeat Variant"/>
    <property type="match status" value="1"/>
</dbReference>
<sequence>MQMGHADDDDEAAEEGDRVPRMIGVSMADGECLGDFLYANEPPEDVFQASESATASSGAVRRSSAHRTGENSNGQFAPVKSWLNLLAVETEAECGATLQSKALPRIRTPCSSHSGSTTSLQHCMQGRDSTLLTASATAAATKLLAKVEQFHQRYQSALEELNRPSSERSERGLIQSLEEEAFLLLSELGAPPPQRVRNLTCSKEVLRQLRELQNELDHVVDTRLDFYVERIVRGLEEAPREDGIAARGALAGLTALGLGPGNRRGGRSVARCSGVRTLLTALISVRGQSSASRDSRVACLRALGSVCCCAEAIEQLAAHGGSEILADLLSSEAAPEAEKMEATALVVQITAPWTDALGLPHLEPFAEELVQSLTLLAGDTACSQTLLLAAAALNNLARSPRCAGPMVACKTVATLLRSVRRSGGGSICLMEQVAALIGELARSSQIHPHLAEARASVALVCFLRMTPPGLEIAYRKLEATASEALARLCVHREVAQQVVDVGAINCVIPYNQVTIADSSTVRKAPNNRYTRSLRIAYKRAAKQIDAAKASDRACTLDRR</sequence>
<accession>A0ABM3GH03</accession>
<dbReference type="InterPro" id="IPR045789">
    <property type="entry name" value="Insc_C"/>
</dbReference>
<dbReference type="Proteomes" id="UP000829291">
    <property type="component" value="Chromosome 6"/>
</dbReference>
<proteinExistence type="predicted"/>
<evidence type="ECO:0000259" key="2">
    <source>
        <dbReference type="Pfam" id="PF19427"/>
    </source>
</evidence>
<dbReference type="PANTHER" id="PTHR21386:SF0">
    <property type="entry name" value="PROTEIN INSCUTEABLE HOMOLOG"/>
    <property type="match status" value="1"/>
</dbReference>
<dbReference type="InterPro" id="IPR039921">
    <property type="entry name" value="Inscuteable"/>
</dbReference>
<dbReference type="InterPro" id="IPR011989">
    <property type="entry name" value="ARM-like"/>
</dbReference>
<dbReference type="SUPFAM" id="SSF48371">
    <property type="entry name" value="ARM repeat"/>
    <property type="match status" value="1"/>
</dbReference>
<protein>
    <submittedName>
        <fullName evidence="4">Protein inscuteable homolog</fullName>
    </submittedName>
</protein>
<reference evidence="4" key="1">
    <citation type="submission" date="2025-08" db="UniProtKB">
        <authorList>
            <consortium name="RefSeq"/>
        </authorList>
    </citation>
    <scope>IDENTIFICATION</scope>
    <source>
        <tissue evidence="4">Thorax and Abdomen</tissue>
    </source>
</reference>
<feature type="region of interest" description="Disordered" evidence="1">
    <location>
        <begin position="1"/>
        <end position="20"/>
    </location>
</feature>
<dbReference type="RefSeq" id="XP_046599528.1">
    <property type="nucleotide sequence ID" value="XM_046743572.1"/>
</dbReference>